<organism evidence="8 9">
    <name type="scientific">Paramuricea clavata</name>
    <name type="common">Red gorgonian</name>
    <name type="synonym">Violescent sea-whip</name>
    <dbReference type="NCBI Taxonomy" id="317549"/>
    <lineage>
        <taxon>Eukaryota</taxon>
        <taxon>Metazoa</taxon>
        <taxon>Cnidaria</taxon>
        <taxon>Anthozoa</taxon>
        <taxon>Octocorallia</taxon>
        <taxon>Malacalcyonacea</taxon>
        <taxon>Plexauridae</taxon>
        <taxon>Paramuricea</taxon>
    </lineage>
</organism>
<dbReference type="PRINTS" id="PR00252">
    <property type="entry name" value="NRIONCHANNEL"/>
</dbReference>
<dbReference type="Gene3D" id="2.70.170.10">
    <property type="entry name" value="Neurotransmitter-gated ion-channel ligand-binding domain"/>
    <property type="match status" value="1"/>
</dbReference>
<feature type="signal peptide" evidence="7">
    <location>
        <begin position="1"/>
        <end position="19"/>
    </location>
</feature>
<feature type="transmembrane region" description="Helical" evidence="6">
    <location>
        <begin position="334"/>
        <end position="357"/>
    </location>
</feature>
<accession>A0A6S7GDC5</accession>
<feature type="compositionally biased region" description="Polar residues" evidence="5">
    <location>
        <begin position="435"/>
        <end position="449"/>
    </location>
</feature>
<proteinExistence type="predicted"/>
<dbReference type="SUPFAM" id="SSF90112">
    <property type="entry name" value="Neurotransmitter-gated ion-channel transmembrane pore"/>
    <property type="match status" value="1"/>
</dbReference>
<dbReference type="FunFam" id="2.70.170.10:FF:000028">
    <property type="entry name" value="AcetylCholine Receptor"/>
    <property type="match status" value="1"/>
</dbReference>
<evidence type="ECO:0000256" key="2">
    <source>
        <dbReference type="ARBA" id="ARBA00022692"/>
    </source>
</evidence>
<dbReference type="OrthoDB" id="5975154at2759"/>
<dbReference type="InterPro" id="IPR006202">
    <property type="entry name" value="Neur_chan_lig-bd"/>
</dbReference>
<dbReference type="InterPro" id="IPR036734">
    <property type="entry name" value="Neur_chan_lig-bd_sf"/>
</dbReference>
<dbReference type="Proteomes" id="UP001152795">
    <property type="component" value="Unassembled WGS sequence"/>
</dbReference>
<evidence type="ECO:0000256" key="4">
    <source>
        <dbReference type="ARBA" id="ARBA00023136"/>
    </source>
</evidence>
<keyword evidence="2 6" id="KW-0812">Transmembrane</keyword>
<evidence type="ECO:0000256" key="1">
    <source>
        <dbReference type="ARBA" id="ARBA00004141"/>
    </source>
</evidence>
<feature type="transmembrane region" description="Helical" evidence="6">
    <location>
        <begin position="303"/>
        <end position="322"/>
    </location>
</feature>
<feature type="region of interest" description="Disordered" evidence="5">
    <location>
        <begin position="400"/>
        <end position="454"/>
    </location>
</feature>
<dbReference type="Pfam" id="PF02932">
    <property type="entry name" value="Neur_chan_memb"/>
    <property type="match status" value="1"/>
</dbReference>
<comment type="subcellular location">
    <subcellularLocation>
        <location evidence="1">Membrane</location>
        <topology evidence="1">Multi-pass membrane protein</topology>
    </subcellularLocation>
</comment>
<dbReference type="PANTHER" id="PTHR18945">
    <property type="entry name" value="NEUROTRANSMITTER GATED ION CHANNEL"/>
    <property type="match status" value="1"/>
</dbReference>
<dbReference type="InterPro" id="IPR036719">
    <property type="entry name" value="Neuro-gated_channel_TM_sf"/>
</dbReference>
<dbReference type="GO" id="GO:0016020">
    <property type="term" value="C:membrane"/>
    <property type="evidence" value="ECO:0007669"/>
    <property type="project" value="UniProtKB-SubCell"/>
</dbReference>
<keyword evidence="9" id="KW-1185">Reference proteome</keyword>
<keyword evidence="4 6" id="KW-0472">Membrane</keyword>
<dbReference type="GO" id="GO:0004888">
    <property type="term" value="F:transmembrane signaling receptor activity"/>
    <property type="evidence" value="ECO:0007669"/>
    <property type="project" value="InterPro"/>
</dbReference>
<dbReference type="GO" id="GO:0005230">
    <property type="term" value="F:extracellular ligand-gated monoatomic ion channel activity"/>
    <property type="evidence" value="ECO:0007669"/>
    <property type="project" value="InterPro"/>
</dbReference>
<protein>
    <submittedName>
        <fullName evidence="8">Neuronal acetylcholine receptor subunit alpha-9</fullName>
    </submittedName>
</protein>
<dbReference type="InterPro" id="IPR006201">
    <property type="entry name" value="Neur_channel"/>
</dbReference>
<feature type="transmembrane region" description="Helical" evidence="6">
    <location>
        <begin position="273"/>
        <end position="297"/>
    </location>
</feature>
<dbReference type="InterPro" id="IPR038050">
    <property type="entry name" value="Neuro_actylchol_rec"/>
</dbReference>
<name>A0A6S7GDC5_PARCT</name>
<dbReference type="SUPFAM" id="SSF63712">
    <property type="entry name" value="Nicotinic receptor ligand binding domain-like"/>
    <property type="match status" value="1"/>
</dbReference>
<keyword evidence="8" id="KW-0675">Receptor</keyword>
<keyword evidence="3 6" id="KW-1133">Transmembrane helix</keyword>
<keyword evidence="7" id="KW-0732">Signal</keyword>
<dbReference type="CDD" id="cd19051">
    <property type="entry name" value="LGIC_TM_cation"/>
    <property type="match status" value="1"/>
</dbReference>
<feature type="chain" id="PRO_5043769874" evidence="7">
    <location>
        <begin position="20"/>
        <end position="521"/>
    </location>
</feature>
<gene>
    <name evidence="8" type="ORF">PACLA_8A030211</name>
</gene>
<dbReference type="NCBIfam" id="TIGR00860">
    <property type="entry name" value="LIC"/>
    <property type="match status" value="1"/>
</dbReference>
<evidence type="ECO:0000256" key="5">
    <source>
        <dbReference type="SAM" id="MobiDB-lite"/>
    </source>
</evidence>
<dbReference type="CDD" id="cd18997">
    <property type="entry name" value="LGIC_ECD_nAChR"/>
    <property type="match status" value="1"/>
</dbReference>
<evidence type="ECO:0000256" key="3">
    <source>
        <dbReference type="ARBA" id="ARBA00022989"/>
    </source>
</evidence>
<sequence length="521" mass="59864">MKWAFQHMLIYGLALAVAANSNSTITVNQTFPSNNTARTETREDSHKIMEEENTVALAKEQQRLMEDLFKYYDKNVRPVQKPSENVTIRIVPSVRQIVEINERQQVLTLYFWLRLYWYDKSFVWNTSDYRNISNFNVEPDKIWLPDMSLYNSAQEGQDALIYHKIKTKIQVYSDGECRWLSPYFSSTSCNIDSTHFPFDEQTCQVEIASWTATGNVIDVILDKNLTIDTSNYLENIQWKLQSVSAYRQVKYYGTNVHPFPSLVFEFVVRRRSLFYIINLIFPCVILSFLSLMTFYIPPASGERITLSISLLLTMLFTLYIVTENLPPDSTTVPLLTKFIGVAMLIMTVSLFGTSVAIKFEGKAEPVPRWVSLIVGKYLACLVLRNTSWIRECPRRRRRNPEEIALSEQSHEETPKGLLENEGGAQPDNTCRHRSPQSSWNNTEQGSGETSAVPKASNPIMSRIVQMFRHLAGRVETKAAIEKAQEEWKEIGMILNTLFLGTFFAVLFISTIVIFSGARYTE</sequence>
<reference evidence="8" key="1">
    <citation type="submission" date="2020-04" db="EMBL/GenBank/DDBJ databases">
        <authorList>
            <person name="Alioto T."/>
            <person name="Alioto T."/>
            <person name="Gomez Garrido J."/>
        </authorList>
    </citation>
    <scope>NUCLEOTIDE SEQUENCE</scope>
    <source>
        <strain evidence="8">A484AB</strain>
    </source>
</reference>
<evidence type="ECO:0000313" key="8">
    <source>
        <dbReference type="EMBL" id="CAB3983330.1"/>
    </source>
</evidence>
<dbReference type="EMBL" id="CACRXK020000601">
    <property type="protein sequence ID" value="CAB3983330.1"/>
    <property type="molecule type" value="Genomic_DNA"/>
</dbReference>
<feature type="transmembrane region" description="Helical" evidence="6">
    <location>
        <begin position="492"/>
        <end position="517"/>
    </location>
</feature>
<dbReference type="AlphaFoldDB" id="A0A6S7GDC5"/>
<dbReference type="Gene3D" id="1.20.58.390">
    <property type="entry name" value="Neurotransmitter-gated ion-channel transmembrane domain"/>
    <property type="match status" value="2"/>
</dbReference>
<dbReference type="Pfam" id="PF02931">
    <property type="entry name" value="Neur_chan_LBD"/>
    <property type="match status" value="1"/>
</dbReference>
<evidence type="ECO:0000313" key="9">
    <source>
        <dbReference type="Proteomes" id="UP001152795"/>
    </source>
</evidence>
<dbReference type="InterPro" id="IPR006029">
    <property type="entry name" value="Neurotrans-gated_channel_TM"/>
</dbReference>
<evidence type="ECO:0000256" key="7">
    <source>
        <dbReference type="SAM" id="SignalP"/>
    </source>
</evidence>
<comment type="caution">
    <text evidence="8">The sequence shown here is derived from an EMBL/GenBank/DDBJ whole genome shotgun (WGS) entry which is preliminary data.</text>
</comment>
<feature type="transmembrane region" description="Helical" evidence="6">
    <location>
        <begin position="369"/>
        <end position="389"/>
    </location>
</feature>
<evidence type="ECO:0000256" key="6">
    <source>
        <dbReference type="SAM" id="Phobius"/>
    </source>
</evidence>